<sequence>MRPGPHLRRPVVLVGVALVLPALAGCGLLSGGSEVEESFEYLPADAAQVRFAVSGLDEDVDQSELSAYAEILEDAPFNADAVEWEAAVTWDDGAATVWKVDDDLDFGALADDLEEKGYTTSSAGTMQVYTVDLTAADVDGTVGGTYPVPLMLNVLLAEDEQIVATARGKAPLLDVAAVIADDEDSLADDGGFEDLLDAAEDDPDIAWLARDGDALCDGMVARGLFLAEEKDVRLVLQYDDEGAADDDLDARTELIEEGVDPITARPFDELGEFDLERDGDRIVVEEDWDGGPRVAFQAEQQRGGPGACTSAPVVEE</sequence>
<dbReference type="RefSeq" id="WP_109694913.1">
    <property type="nucleotide sequence ID" value="NZ_QGDD01000006.1"/>
</dbReference>
<dbReference type="AlphaFoldDB" id="A0A316TCZ0"/>
<proteinExistence type="predicted"/>
<dbReference type="Proteomes" id="UP000245507">
    <property type="component" value="Unassembled WGS sequence"/>
</dbReference>
<name>A0A316TCZ0_9ACTN</name>
<organism evidence="1 2">
    <name type="scientific">Nocardioides silvaticus</name>
    <dbReference type="NCBI Taxonomy" id="2201891"/>
    <lineage>
        <taxon>Bacteria</taxon>
        <taxon>Bacillati</taxon>
        <taxon>Actinomycetota</taxon>
        <taxon>Actinomycetes</taxon>
        <taxon>Propionibacteriales</taxon>
        <taxon>Nocardioidaceae</taxon>
        <taxon>Nocardioides</taxon>
    </lineage>
</organism>
<protein>
    <submittedName>
        <fullName evidence="1">Uncharacterized protein</fullName>
    </submittedName>
</protein>
<evidence type="ECO:0000313" key="1">
    <source>
        <dbReference type="EMBL" id="PWN02290.1"/>
    </source>
</evidence>
<comment type="caution">
    <text evidence="1">The sequence shown here is derived from an EMBL/GenBank/DDBJ whole genome shotgun (WGS) entry which is preliminary data.</text>
</comment>
<accession>A0A316TCZ0</accession>
<dbReference type="EMBL" id="QGDD01000006">
    <property type="protein sequence ID" value="PWN02290.1"/>
    <property type="molecule type" value="Genomic_DNA"/>
</dbReference>
<dbReference type="PROSITE" id="PS51257">
    <property type="entry name" value="PROKAR_LIPOPROTEIN"/>
    <property type="match status" value="1"/>
</dbReference>
<evidence type="ECO:0000313" key="2">
    <source>
        <dbReference type="Proteomes" id="UP000245507"/>
    </source>
</evidence>
<keyword evidence="2" id="KW-1185">Reference proteome</keyword>
<gene>
    <name evidence="1" type="ORF">DJ010_14345</name>
</gene>
<reference evidence="1 2" key="1">
    <citation type="submission" date="2018-05" db="EMBL/GenBank/DDBJ databases">
        <title>Nocardioides silvaticus genome.</title>
        <authorList>
            <person name="Li C."/>
            <person name="Wang G."/>
        </authorList>
    </citation>
    <scope>NUCLEOTIDE SEQUENCE [LARGE SCALE GENOMIC DNA]</scope>
    <source>
        <strain evidence="1 2">CCTCC AB 2018079</strain>
    </source>
</reference>